<keyword evidence="13 17" id="KW-0961">Cell wall biogenesis/degradation</keyword>
<keyword evidence="11 17" id="KW-0511">Multifunctional enzyme</keyword>
<keyword evidence="4 17" id="KW-0808">Transferase</keyword>
<comment type="pathway">
    <text evidence="17">Nucleotide-sugar biosynthesis; UDP-N-acetyl-alpha-D-glucosamine biosynthesis; UDP-N-acetyl-alpha-D-glucosamine from N-acetyl-alpha-D-glucosamine 1-phosphate: step 1/1.</text>
</comment>
<dbReference type="NCBIfam" id="TIGR01173">
    <property type="entry name" value="glmU"/>
    <property type="match status" value="1"/>
</dbReference>
<feature type="binding site" evidence="17">
    <location>
        <position position="403"/>
    </location>
    <ligand>
        <name>UDP-N-acetyl-alpha-D-glucosamine</name>
        <dbReference type="ChEBI" id="CHEBI:57705"/>
    </ligand>
</feature>
<feature type="binding site" evidence="17">
    <location>
        <begin position="129"/>
        <end position="130"/>
    </location>
    <ligand>
        <name>UDP-N-acetyl-alpha-D-glucosamine</name>
        <dbReference type="ChEBI" id="CHEBI:57705"/>
    </ligand>
</feature>
<comment type="similarity">
    <text evidence="2 17">In the N-terminal section; belongs to the N-acetylglucosamine-1-phosphate uridyltransferase family.</text>
</comment>
<comment type="function">
    <text evidence="16 17">Catalyzes the last two sequential reactions in the de novo biosynthetic pathway for UDP-N-acetylglucosamine (UDP-GlcNAc). The C-terminal domain catalyzes the transfer of acetyl group from acetyl coenzyme A to glucosamine-1-phosphate (GlcN-1-P) to produce N-acetylglucosamine-1-phosphate (GlcNAc-1-P), which is converted into UDP-GlcNAc by the transfer of uridine 5-monophosphate (from uridine 5-triphosphate), a reaction catalyzed by the N-terminal domain.</text>
</comment>
<dbReference type="SUPFAM" id="SSF53448">
    <property type="entry name" value="Nucleotide-diphospho-sugar transferases"/>
    <property type="match status" value="1"/>
</dbReference>
<name>A0A1M5KUW7_STRHI</name>
<comment type="pathway">
    <text evidence="17">Bacterial outer membrane biogenesis; LPS lipid A biosynthesis.</text>
</comment>
<comment type="subcellular location">
    <subcellularLocation>
        <location evidence="17">Cytoplasm</location>
    </subcellularLocation>
</comment>
<dbReference type="GO" id="GO:0003977">
    <property type="term" value="F:UDP-N-acetylglucosamine diphosphorylase activity"/>
    <property type="evidence" value="ECO:0007669"/>
    <property type="project" value="UniProtKB-UniRule"/>
</dbReference>
<evidence type="ECO:0000256" key="11">
    <source>
        <dbReference type="ARBA" id="ARBA00023268"/>
    </source>
</evidence>
<feature type="binding site" evidence="17">
    <location>
        <position position="192"/>
    </location>
    <ligand>
        <name>UDP-N-acetyl-alpha-D-glucosamine</name>
        <dbReference type="ChEBI" id="CHEBI:57705"/>
    </ligand>
</feature>
<evidence type="ECO:0000256" key="18">
    <source>
        <dbReference type="SAM" id="MobiDB-lite"/>
    </source>
</evidence>
<evidence type="ECO:0000256" key="1">
    <source>
        <dbReference type="ARBA" id="ARBA00007707"/>
    </source>
</evidence>
<dbReference type="OrthoDB" id="9775031at2"/>
<feature type="binding site" evidence="17">
    <location>
        <position position="492"/>
    </location>
    <ligand>
        <name>acetyl-CoA</name>
        <dbReference type="ChEBI" id="CHEBI:57288"/>
    </ligand>
</feature>
<feature type="binding site" evidence="17">
    <location>
        <position position="432"/>
    </location>
    <ligand>
        <name>acetyl-CoA</name>
        <dbReference type="ChEBI" id="CHEBI:57288"/>
    </ligand>
</feature>
<dbReference type="GO" id="GO:0009245">
    <property type="term" value="P:lipid A biosynthetic process"/>
    <property type="evidence" value="ECO:0007669"/>
    <property type="project" value="UniProtKB-UniRule"/>
</dbReference>
<evidence type="ECO:0000256" key="4">
    <source>
        <dbReference type="ARBA" id="ARBA00022679"/>
    </source>
</evidence>
<evidence type="ECO:0000259" key="19">
    <source>
        <dbReference type="Pfam" id="PF12804"/>
    </source>
</evidence>
<dbReference type="EMBL" id="FQVN01000010">
    <property type="protein sequence ID" value="SHG56567.1"/>
    <property type="molecule type" value="Genomic_DNA"/>
</dbReference>
<feature type="region of interest" description="Disordered" evidence="18">
    <location>
        <begin position="505"/>
        <end position="539"/>
    </location>
</feature>
<keyword evidence="10 17" id="KW-0573">Peptidoglycan synthesis</keyword>
<proteinExistence type="inferred from homology"/>
<dbReference type="GO" id="GO:0008360">
    <property type="term" value="P:regulation of cell shape"/>
    <property type="evidence" value="ECO:0007669"/>
    <property type="project" value="UniProtKB-KW"/>
</dbReference>
<dbReference type="GO" id="GO:0005737">
    <property type="term" value="C:cytoplasm"/>
    <property type="evidence" value="ECO:0007669"/>
    <property type="project" value="UniProtKB-SubCell"/>
</dbReference>
<evidence type="ECO:0000256" key="14">
    <source>
        <dbReference type="ARBA" id="ARBA00048247"/>
    </source>
</evidence>
<sequence>MLQGGTASACSATDRTPTDADTDRTGADPTSAARTSANPVDPTPAGPVTAVVLAAGEGTRMRSATPKVLHPVAGRPLVEHAVRAAAGIDPAHLVVVVGHGRDAVGEHLTGLATRLGRELGAAVQEEQRGTGHAVGCALDVLPADLTGTVVVSYGDVPLLDADTLRALLVEHARAGNAVTVLTTVVADPTGYGRILREADGAVAGIVEHKDASAEQRAITEINSGVYAFDAEVLRDGLGRISTDNVQGELYLTDVLGVARGDGRRVGALVCDDPWLVEGVNDRVQLARLGGELNRRLLERWMRAGVTVVDPASVWLDADVELARDVVLEPGVQLRAGTTVGEGAVVGPDTTLVGCVVHPGATVVRTHGTGAEIGANASVGPFAYLRPGTRLGVSGKVGAFVEVKNSDIGAGSKVPHLSYVGDATIGDHSNIGAATVFVNYDGERKHRTVIGSHCRTGSDNMFVAPVQVGDGAYTAAGSVITHDVPPGAMAVARARQRNVEGWVARRRPGSPADQAAQRALTALETGAADGAAGDTHGEGE</sequence>
<dbReference type="GO" id="GO:0006048">
    <property type="term" value="P:UDP-N-acetylglucosamine biosynthetic process"/>
    <property type="evidence" value="ECO:0007669"/>
    <property type="project" value="UniProtKB-UniPathway"/>
</dbReference>
<feature type="binding site" evidence="17">
    <location>
        <position position="67"/>
    </location>
    <ligand>
        <name>UDP-N-acetyl-alpha-D-glucosamine</name>
        <dbReference type="ChEBI" id="CHEBI:57705"/>
    </ligand>
</feature>
<dbReference type="InterPro" id="IPR011004">
    <property type="entry name" value="Trimer_LpxA-like_sf"/>
</dbReference>
<comment type="catalytic activity">
    <reaction evidence="14 17">
        <text>alpha-D-glucosamine 1-phosphate + acetyl-CoA = N-acetyl-alpha-D-glucosamine 1-phosphate + CoA + H(+)</text>
        <dbReference type="Rhea" id="RHEA:13725"/>
        <dbReference type="ChEBI" id="CHEBI:15378"/>
        <dbReference type="ChEBI" id="CHEBI:57287"/>
        <dbReference type="ChEBI" id="CHEBI:57288"/>
        <dbReference type="ChEBI" id="CHEBI:57776"/>
        <dbReference type="ChEBI" id="CHEBI:58516"/>
        <dbReference type="EC" id="2.3.1.157"/>
    </reaction>
</comment>
<evidence type="ECO:0000256" key="9">
    <source>
        <dbReference type="ARBA" id="ARBA00022960"/>
    </source>
</evidence>
<feature type="region of interest" description="Linker" evidence="17">
    <location>
        <begin position="283"/>
        <end position="303"/>
    </location>
</feature>
<keyword evidence="5 17" id="KW-0548">Nucleotidyltransferase</keyword>
<comment type="cofactor">
    <cofactor evidence="17">
        <name>Mg(2+)</name>
        <dbReference type="ChEBI" id="CHEBI:18420"/>
    </cofactor>
    <text evidence="17">Binds 1 Mg(2+) ion per subunit.</text>
</comment>
<dbReference type="GO" id="GO:0009252">
    <property type="term" value="P:peptidoglycan biosynthetic process"/>
    <property type="evidence" value="ECO:0007669"/>
    <property type="project" value="UniProtKB-UniRule"/>
</dbReference>
<feature type="binding site" evidence="17">
    <location>
        <begin position="438"/>
        <end position="439"/>
    </location>
    <ligand>
        <name>acetyl-CoA</name>
        <dbReference type="ChEBI" id="CHEBI:57288"/>
    </ligand>
</feature>
<comment type="catalytic activity">
    <reaction evidence="15 17">
        <text>N-acetyl-alpha-D-glucosamine 1-phosphate + UTP + H(+) = UDP-N-acetyl-alpha-D-glucosamine + diphosphate</text>
        <dbReference type="Rhea" id="RHEA:13509"/>
        <dbReference type="ChEBI" id="CHEBI:15378"/>
        <dbReference type="ChEBI" id="CHEBI:33019"/>
        <dbReference type="ChEBI" id="CHEBI:46398"/>
        <dbReference type="ChEBI" id="CHEBI:57705"/>
        <dbReference type="ChEBI" id="CHEBI:57776"/>
        <dbReference type="EC" id="2.7.7.23"/>
    </reaction>
</comment>
<gene>
    <name evidence="17" type="primary">glmU</name>
    <name evidence="20" type="ORF">SAMN05444320_11063</name>
</gene>
<dbReference type="Proteomes" id="UP000184501">
    <property type="component" value="Unassembled WGS sequence"/>
</dbReference>
<feature type="binding site" evidence="17">
    <location>
        <position position="280"/>
    </location>
    <ligand>
        <name>UDP-N-acetyl-alpha-D-glucosamine</name>
        <dbReference type="ChEBI" id="CHEBI:57705"/>
    </ligand>
</feature>
<reference evidence="20 21" key="1">
    <citation type="submission" date="2016-11" db="EMBL/GenBank/DDBJ databases">
        <authorList>
            <person name="Jaros S."/>
            <person name="Januszkiewicz K."/>
            <person name="Wedrychowicz H."/>
        </authorList>
    </citation>
    <scope>NUCLEOTIDE SEQUENCE [LARGE SCALE GENOMIC DNA]</scope>
    <source>
        <strain evidence="20 21">DSM 44523</strain>
    </source>
</reference>
<keyword evidence="7 17" id="KW-0677">Repeat</keyword>
<keyword evidence="21" id="KW-1185">Reference proteome</keyword>
<dbReference type="UniPathway" id="UPA00113">
    <property type="reaction ID" value="UER00532"/>
</dbReference>
<feature type="binding site" evidence="17">
    <location>
        <begin position="153"/>
        <end position="155"/>
    </location>
    <ligand>
        <name>UDP-N-acetyl-alpha-D-glucosamine</name>
        <dbReference type="ChEBI" id="CHEBI:57705"/>
    </ligand>
</feature>
<feature type="binding site" evidence="17">
    <location>
        <begin position="53"/>
        <end position="56"/>
    </location>
    <ligand>
        <name>UDP-N-acetyl-alpha-D-glucosamine</name>
        <dbReference type="ChEBI" id="CHEBI:57705"/>
    </ligand>
</feature>
<evidence type="ECO:0000256" key="17">
    <source>
        <dbReference type="HAMAP-Rule" id="MF_01631"/>
    </source>
</evidence>
<evidence type="ECO:0000256" key="3">
    <source>
        <dbReference type="ARBA" id="ARBA00022490"/>
    </source>
</evidence>
<comment type="subunit">
    <text evidence="17">Homotrimer.</text>
</comment>
<dbReference type="GO" id="GO:0071555">
    <property type="term" value="P:cell wall organization"/>
    <property type="evidence" value="ECO:0007669"/>
    <property type="project" value="UniProtKB-KW"/>
</dbReference>
<feature type="compositionally biased region" description="Polar residues" evidence="18">
    <location>
        <begin position="1"/>
        <end position="11"/>
    </location>
</feature>
<feature type="region of interest" description="Disordered" evidence="18">
    <location>
        <begin position="1"/>
        <end position="46"/>
    </location>
</feature>
<evidence type="ECO:0000256" key="2">
    <source>
        <dbReference type="ARBA" id="ARBA00007947"/>
    </source>
</evidence>
<feature type="compositionally biased region" description="Basic and acidic residues" evidence="18">
    <location>
        <begin position="16"/>
        <end position="26"/>
    </location>
</feature>
<dbReference type="PANTHER" id="PTHR43584:SF3">
    <property type="entry name" value="BIFUNCTIONAL PROTEIN GLMU"/>
    <property type="match status" value="1"/>
</dbReference>
<dbReference type="InterPro" id="IPR025877">
    <property type="entry name" value="MobA-like_NTP_Trfase"/>
</dbReference>
<dbReference type="UniPathway" id="UPA00973"/>
<evidence type="ECO:0000256" key="10">
    <source>
        <dbReference type="ARBA" id="ARBA00022984"/>
    </source>
</evidence>
<feature type="compositionally biased region" description="Low complexity" evidence="18">
    <location>
        <begin position="518"/>
        <end position="533"/>
    </location>
</feature>
<evidence type="ECO:0000313" key="20">
    <source>
        <dbReference type="EMBL" id="SHG56567.1"/>
    </source>
</evidence>
<dbReference type="GO" id="GO:0000287">
    <property type="term" value="F:magnesium ion binding"/>
    <property type="evidence" value="ECO:0007669"/>
    <property type="project" value="UniProtKB-UniRule"/>
</dbReference>
<evidence type="ECO:0000256" key="13">
    <source>
        <dbReference type="ARBA" id="ARBA00023316"/>
    </source>
</evidence>
<dbReference type="InterPro" id="IPR029044">
    <property type="entry name" value="Nucleotide-diphossugar_trans"/>
</dbReference>
<dbReference type="InterPro" id="IPR005882">
    <property type="entry name" value="Bifunctional_GlmU"/>
</dbReference>
<evidence type="ECO:0000256" key="5">
    <source>
        <dbReference type="ARBA" id="ARBA00022695"/>
    </source>
</evidence>
<evidence type="ECO:0000256" key="6">
    <source>
        <dbReference type="ARBA" id="ARBA00022723"/>
    </source>
</evidence>
<dbReference type="STRING" id="2017.SAMN05444320_11063"/>
<feature type="binding site" evidence="17">
    <location>
        <position position="429"/>
    </location>
    <ligand>
        <name>UDP-N-acetyl-alpha-D-glucosamine</name>
        <dbReference type="ChEBI" id="CHEBI:57705"/>
    </ligand>
</feature>
<keyword evidence="12 17" id="KW-0012">Acyltransferase</keyword>
<dbReference type="AlphaFoldDB" id="A0A1M5KUW7"/>
<evidence type="ECO:0000256" key="15">
    <source>
        <dbReference type="ARBA" id="ARBA00048493"/>
    </source>
</evidence>
<dbReference type="HAMAP" id="MF_01631">
    <property type="entry name" value="GlmU"/>
    <property type="match status" value="1"/>
</dbReference>
<feature type="binding site" evidence="17">
    <location>
        <position position="207"/>
    </location>
    <ligand>
        <name>UDP-N-acetyl-alpha-D-glucosamine</name>
        <dbReference type="ChEBI" id="CHEBI:57705"/>
    </ligand>
</feature>
<feature type="binding site" evidence="17">
    <location>
        <position position="418"/>
    </location>
    <ligand>
        <name>UDP-N-acetyl-alpha-D-glucosamine</name>
        <dbReference type="ChEBI" id="CHEBI:57705"/>
    </ligand>
</feature>
<organism evidence="20 21">
    <name type="scientific">Streptoalloteichus hindustanus</name>
    <dbReference type="NCBI Taxonomy" id="2017"/>
    <lineage>
        <taxon>Bacteria</taxon>
        <taxon>Bacillati</taxon>
        <taxon>Actinomycetota</taxon>
        <taxon>Actinomycetes</taxon>
        <taxon>Pseudonocardiales</taxon>
        <taxon>Pseudonocardiaceae</taxon>
        <taxon>Streptoalloteichus</taxon>
    </lineage>
</organism>
<feature type="binding site" evidence="17">
    <location>
        <position position="385"/>
    </location>
    <ligand>
        <name>UDP-N-acetyl-alpha-D-glucosamine</name>
        <dbReference type="ChEBI" id="CHEBI:57705"/>
    </ligand>
</feature>
<evidence type="ECO:0000256" key="8">
    <source>
        <dbReference type="ARBA" id="ARBA00022842"/>
    </source>
</evidence>
<feature type="binding site" evidence="17">
    <location>
        <position position="155"/>
    </location>
    <ligand>
        <name>Mg(2+)</name>
        <dbReference type="ChEBI" id="CHEBI:18420"/>
    </ligand>
</feature>
<dbReference type="Gene3D" id="3.90.550.10">
    <property type="entry name" value="Spore Coat Polysaccharide Biosynthesis Protein SpsA, Chain A"/>
    <property type="match status" value="1"/>
</dbReference>
<accession>A0A1M5KUW7</accession>
<dbReference type="EC" id="2.3.1.157" evidence="17"/>
<feature type="active site" description="Proton acceptor" evidence="17">
    <location>
        <position position="415"/>
    </location>
</feature>
<dbReference type="GO" id="GO:0019134">
    <property type="term" value="F:glucosamine-1-phosphate N-acetyltransferase activity"/>
    <property type="evidence" value="ECO:0007669"/>
    <property type="project" value="UniProtKB-UniRule"/>
</dbReference>
<keyword evidence="6 17" id="KW-0479">Metal-binding</keyword>
<dbReference type="RefSeq" id="WP_083960180.1">
    <property type="nucleotide sequence ID" value="NZ_FQVN01000010.1"/>
</dbReference>
<feature type="binding site" evidence="17">
    <location>
        <position position="475"/>
    </location>
    <ligand>
        <name>acetyl-CoA</name>
        <dbReference type="ChEBI" id="CHEBI:57288"/>
    </ligand>
</feature>
<dbReference type="InterPro" id="IPR038009">
    <property type="entry name" value="GlmU_C_LbH"/>
</dbReference>
<dbReference type="PANTHER" id="PTHR43584">
    <property type="entry name" value="NUCLEOTIDYL TRANSFERASE"/>
    <property type="match status" value="1"/>
</dbReference>
<feature type="domain" description="MobA-like NTP transferase" evidence="19">
    <location>
        <begin position="50"/>
        <end position="184"/>
    </location>
</feature>
<comment type="pathway">
    <text evidence="17">Nucleotide-sugar biosynthesis; UDP-N-acetyl-alpha-D-glucosamine biosynthesis; N-acetyl-alpha-D-glucosamine 1-phosphate from alpha-D-glucosamine 6-phosphate (route II): step 2/2.</text>
</comment>
<feature type="binding site" evidence="17">
    <location>
        <position position="280"/>
    </location>
    <ligand>
        <name>Mg(2+)</name>
        <dbReference type="ChEBI" id="CHEBI:18420"/>
    </ligand>
</feature>
<feature type="region of interest" description="N-acetyltransferase" evidence="17">
    <location>
        <begin position="304"/>
        <end position="539"/>
    </location>
</feature>
<dbReference type="CDD" id="cd02540">
    <property type="entry name" value="GT2_GlmU_N_bac"/>
    <property type="match status" value="1"/>
</dbReference>
<feature type="binding site" evidence="17">
    <location>
        <position position="222"/>
    </location>
    <ligand>
        <name>UDP-N-acetyl-alpha-D-glucosamine</name>
        <dbReference type="ChEBI" id="CHEBI:57705"/>
    </ligand>
</feature>
<dbReference type="Gene3D" id="2.160.10.10">
    <property type="entry name" value="Hexapeptide repeat proteins"/>
    <property type="match status" value="1"/>
</dbReference>
<dbReference type="EC" id="2.7.7.23" evidence="17"/>
<comment type="similarity">
    <text evidence="1 17">In the C-terminal section; belongs to the transferase hexapeptide repeat family.</text>
</comment>
<dbReference type="GO" id="GO:0016020">
    <property type="term" value="C:membrane"/>
    <property type="evidence" value="ECO:0007669"/>
    <property type="project" value="GOC"/>
</dbReference>
<feature type="region of interest" description="Pyrophosphorylase" evidence="17">
    <location>
        <begin position="1"/>
        <end position="282"/>
    </location>
</feature>
<feature type="binding site" evidence="17">
    <location>
        <position position="457"/>
    </location>
    <ligand>
        <name>acetyl-CoA</name>
        <dbReference type="ChEBI" id="CHEBI:57288"/>
    </ligand>
</feature>
<evidence type="ECO:0000256" key="12">
    <source>
        <dbReference type="ARBA" id="ARBA00023315"/>
    </source>
</evidence>
<dbReference type="CDD" id="cd03353">
    <property type="entry name" value="LbH_GlmU_C"/>
    <property type="match status" value="1"/>
</dbReference>
<keyword evidence="8 17" id="KW-0460">Magnesium</keyword>
<evidence type="ECO:0000256" key="16">
    <source>
        <dbReference type="ARBA" id="ARBA00049628"/>
    </source>
</evidence>
<evidence type="ECO:0000256" key="7">
    <source>
        <dbReference type="ARBA" id="ARBA00022737"/>
    </source>
</evidence>
<dbReference type="NCBIfam" id="NF010932">
    <property type="entry name" value="PRK14352.1"/>
    <property type="match status" value="1"/>
</dbReference>
<evidence type="ECO:0000313" key="21">
    <source>
        <dbReference type="Proteomes" id="UP000184501"/>
    </source>
</evidence>
<keyword evidence="3 17" id="KW-0963">Cytoplasm</keyword>
<feature type="binding site" evidence="17">
    <location>
        <position position="124"/>
    </location>
    <ligand>
        <name>UDP-N-acetyl-alpha-D-glucosamine</name>
        <dbReference type="ChEBI" id="CHEBI:57705"/>
    </ligand>
</feature>
<dbReference type="SUPFAM" id="SSF51161">
    <property type="entry name" value="Trimeric LpxA-like enzymes"/>
    <property type="match status" value="1"/>
</dbReference>
<protein>
    <recommendedName>
        <fullName evidence="17">Bifunctional protein GlmU</fullName>
    </recommendedName>
    <domain>
        <recommendedName>
            <fullName evidence="17">UDP-N-acetylglucosamine pyrophosphorylase</fullName>
            <ecNumber evidence="17">2.7.7.23</ecNumber>
        </recommendedName>
        <alternativeName>
            <fullName evidence="17">N-acetylglucosamine-1-phosphate uridyltransferase</fullName>
        </alternativeName>
    </domain>
    <domain>
        <recommendedName>
            <fullName evidence="17">Glucosamine-1-phosphate N-acetyltransferase</fullName>
            <ecNumber evidence="17">2.3.1.157</ecNumber>
        </recommendedName>
    </domain>
</protein>
<keyword evidence="9 17" id="KW-0133">Cell shape</keyword>
<dbReference type="Pfam" id="PF12804">
    <property type="entry name" value="NTP_transf_3"/>
    <property type="match status" value="1"/>
</dbReference>
<dbReference type="GO" id="GO:0000902">
    <property type="term" value="P:cell morphogenesis"/>
    <property type="evidence" value="ECO:0007669"/>
    <property type="project" value="UniProtKB-UniRule"/>
</dbReference>
<dbReference type="InterPro" id="IPR050065">
    <property type="entry name" value="GlmU-like"/>
</dbReference>